<dbReference type="AlphaFoldDB" id="A0A7C3FWN4"/>
<dbReference type="InterPro" id="IPR014776">
    <property type="entry name" value="4pyrrole_Mease_sub2"/>
</dbReference>
<sequence>HRLEKLLREIDKVDSEREIFVAKELTKKYQKYLHGSASEILTQLGGNFKGEWVVVIRAGAAHAASAVSEKDILALDLPKKVQAKLISKITGENTKACYQRLLEN</sequence>
<dbReference type="Gene3D" id="3.30.950.10">
    <property type="entry name" value="Methyltransferase, Cobalt-precorrin-4 Transmethylase, Domain 2"/>
    <property type="match status" value="1"/>
</dbReference>
<comment type="caution">
    <text evidence="1">The sequence shown here is derived from an EMBL/GenBank/DDBJ whole genome shotgun (WGS) entry which is preliminary data.</text>
</comment>
<dbReference type="SUPFAM" id="SSF53790">
    <property type="entry name" value="Tetrapyrrole methylase"/>
    <property type="match status" value="1"/>
</dbReference>
<accession>A0A7C3FWN4</accession>
<dbReference type="Proteomes" id="UP000886390">
    <property type="component" value="Unassembled WGS sequence"/>
</dbReference>
<name>A0A7C3FWN4_9BACT</name>
<gene>
    <name evidence="1" type="ORF">ENJ67_00125</name>
</gene>
<dbReference type="EMBL" id="DRNH01000009">
    <property type="protein sequence ID" value="HFB53110.1"/>
    <property type="molecule type" value="Genomic_DNA"/>
</dbReference>
<evidence type="ECO:0000313" key="1">
    <source>
        <dbReference type="EMBL" id="HFB53110.1"/>
    </source>
</evidence>
<organism evidence="1">
    <name type="scientific">Sulfurimonas autotrophica</name>
    <dbReference type="NCBI Taxonomy" id="202747"/>
    <lineage>
        <taxon>Bacteria</taxon>
        <taxon>Pseudomonadati</taxon>
        <taxon>Campylobacterota</taxon>
        <taxon>Epsilonproteobacteria</taxon>
        <taxon>Campylobacterales</taxon>
        <taxon>Sulfurimonadaceae</taxon>
        <taxon>Sulfurimonas</taxon>
    </lineage>
</organism>
<dbReference type="GO" id="GO:0008168">
    <property type="term" value="F:methyltransferase activity"/>
    <property type="evidence" value="ECO:0007669"/>
    <property type="project" value="InterPro"/>
</dbReference>
<reference evidence="1" key="1">
    <citation type="journal article" date="2020" name="mSystems">
        <title>Genome- and Community-Level Interaction Insights into Carbon Utilization and Element Cycling Functions of Hydrothermarchaeota in Hydrothermal Sediment.</title>
        <authorList>
            <person name="Zhou Z."/>
            <person name="Liu Y."/>
            <person name="Xu W."/>
            <person name="Pan J."/>
            <person name="Luo Z.H."/>
            <person name="Li M."/>
        </authorList>
    </citation>
    <scope>NUCLEOTIDE SEQUENCE [LARGE SCALE GENOMIC DNA]</scope>
    <source>
        <strain evidence="1">HyVt-507</strain>
    </source>
</reference>
<dbReference type="InterPro" id="IPR035996">
    <property type="entry name" value="4pyrrol_Methylase_sf"/>
</dbReference>
<feature type="non-terminal residue" evidence="1">
    <location>
        <position position="1"/>
    </location>
</feature>
<proteinExistence type="predicted"/>
<protein>
    <submittedName>
        <fullName evidence="1">rRNA (Cytidine-2'-O-)-methyltransferase</fullName>
    </submittedName>
</protein>